<dbReference type="InterPro" id="IPR013022">
    <property type="entry name" value="Xyl_isomerase-like_TIM-brl"/>
</dbReference>
<dbReference type="RefSeq" id="WP_235705405.1">
    <property type="nucleotide sequence ID" value="NZ_JAKGBZ010000039.1"/>
</dbReference>
<dbReference type="Proteomes" id="UP001521209">
    <property type="component" value="Unassembled WGS sequence"/>
</dbReference>
<dbReference type="GO" id="GO:0016853">
    <property type="term" value="F:isomerase activity"/>
    <property type="evidence" value="ECO:0007669"/>
    <property type="project" value="UniProtKB-KW"/>
</dbReference>
<feature type="domain" description="Xylose isomerase-like TIM barrel" evidence="1">
    <location>
        <begin position="23"/>
        <end position="239"/>
    </location>
</feature>
<keyword evidence="3" id="KW-1185">Reference proteome</keyword>
<evidence type="ECO:0000313" key="2">
    <source>
        <dbReference type="EMBL" id="MCF3948121.1"/>
    </source>
</evidence>
<organism evidence="2 3">
    <name type="scientific">Acidiphilium iwatense</name>
    <dbReference type="NCBI Taxonomy" id="768198"/>
    <lineage>
        <taxon>Bacteria</taxon>
        <taxon>Pseudomonadati</taxon>
        <taxon>Pseudomonadota</taxon>
        <taxon>Alphaproteobacteria</taxon>
        <taxon>Acetobacterales</taxon>
        <taxon>Acidocellaceae</taxon>
        <taxon>Acidiphilium</taxon>
    </lineage>
</organism>
<dbReference type="Gene3D" id="3.20.20.150">
    <property type="entry name" value="Divalent-metal-dependent TIM barrel enzymes"/>
    <property type="match status" value="1"/>
</dbReference>
<proteinExistence type="predicted"/>
<protein>
    <submittedName>
        <fullName evidence="2">Sugar phosphate isomerase/epimerase</fullName>
    </submittedName>
</protein>
<reference evidence="2 3" key="1">
    <citation type="submission" date="2022-01" db="EMBL/GenBank/DDBJ databases">
        <authorList>
            <person name="Won M."/>
            <person name="Kim S.-J."/>
            <person name="Kwon S.-W."/>
        </authorList>
    </citation>
    <scope>NUCLEOTIDE SEQUENCE [LARGE SCALE GENOMIC DNA]</scope>
    <source>
        <strain evidence="2 3">KCTC 23505</strain>
    </source>
</reference>
<gene>
    <name evidence="2" type="ORF">L2A60_15705</name>
</gene>
<dbReference type="PANTHER" id="PTHR12110">
    <property type="entry name" value="HYDROXYPYRUVATE ISOMERASE"/>
    <property type="match status" value="1"/>
</dbReference>
<dbReference type="InterPro" id="IPR050312">
    <property type="entry name" value="IolE/XylAMocC-like"/>
</dbReference>
<evidence type="ECO:0000259" key="1">
    <source>
        <dbReference type="Pfam" id="PF01261"/>
    </source>
</evidence>
<dbReference type="SUPFAM" id="SSF51658">
    <property type="entry name" value="Xylose isomerase-like"/>
    <property type="match status" value="1"/>
</dbReference>
<comment type="caution">
    <text evidence="2">The sequence shown here is derived from an EMBL/GenBank/DDBJ whole genome shotgun (WGS) entry which is preliminary data.</text>
</comment>
<dbReference type="InterPro" id="IPR036237">
    <property type="entry name" value="Xyl_isomerase-like_sf"/>
</dbReference>
<dbReference type="EMBL" id="JAKGBZ010000039">
    <property type="protein sequence ID" value="MCF3948121.1"/>
    <property type="molecule type" value="Genomic_DNA"/>
</dbReference>
<evidence type="ECO:0000313" key="3">
    <source>
        <dbReference type="Proteomes" id="UP001521209"/>
    </source>
</evidence>
<dbReference type="Pfam" id="PF01261">
    <property type="entry name" value="AP_endonuc_2"/>
    <property type="match status" value="1"/>
</dbReference>
<dbReference type="PANTHER" id="PTHR12110:SF21">
    <property type="entry name" value="XYLOSE ISOMERASE-LIKE TIM BARREL DOMAIN-CONTAINING PROTEIN"/>
    <property type="match status" value="1"/>
</dbReference>
<accession>A0ABS9DZF6</accession>
<sequence length="268" mass="28314">MTKRTLGVCSWIFGGLGAGAIVKAVAPLGYRGIELHPALLEARDTASILADHGFDIVSITPPDADIAHPDPAIREPAIVTLYRMIDRATELGAPRAAVHGLVGRIRPVTTQAEEDDLLDDAVARLADHAAACGIALVFEVLNRYESHQINTAEQGLATLARLGRPNLKLLLDAYHMNIEEPDPAAALRAAGASLGLYHAADSNRRAPGRGHIDFAAQRAALDAISYAGPVVIEITAPGPDPFTPKKSGDFRAILLDDLAAAIRTLGAR</sequence>
<name>A0ABS9DZF6_9PROT</name>
<keyword evidence="2" id="KW-0413">Isomerase</keyword>